<dbReference type="Proteomes" id="UP000011116">
    <property type="component" value="Chromosome 5H"/>
</dbReference>
<dbReference type="GO" id="GO:0043015">
    <property type="term" value="F:gamma-tubulin binding"/>
    <property type="evidence" value="ECO:0007669"/>
    <property type="project" value="InterPro"/>
</dbReference>
<dbReference type="GO" id="GO:0005815">
    <property type="term" value="C:microtubule organizing center"/>
    <property type="evidence" value="ECO:0007669"/>
    <property type="project" value="UniProtKB-SubCell"/>
</dbReference>
<evidence type="ECO:0000256" key="2">
    <source>
        <dbReference type="ARBA" id="ARBA00022490"/>
    </source>
</evidence>
<comment type="function">
    <text evidence="5">Component of the gamma-tubulin ring complex (gTuRC) which mediates microtubule nucleation.</text>
</comment>
<dbReference type="PANTHER" id="PTHR19302">
    <property type="entry name" value="GAMMA TUBULIN COMPLEX PROTEIN"/>
    <property type="match status" value="1"/>
</dbReference>
<proteinExistence type="inferred from homology"/>
<dbReference type="GO" id="GO:0007020">
    <property type="term" value="P:microtubule nucleation"/>
    <property type="evidence" value="ECO:0007669"/>
    <property type="project" value="InterPro"/>
</dbReference>
<evidence type="ECO:0000256" key="4">
    <source>
        <dbReference type="ARBA" id="ARBA00023212"/>
    </source>
</evidence>
<evidence type="ECO:0000256" key="3">
    <source>
        <dbReference type="ARBA" id="ARBA00022701"/>
    </source>
</evidence>
<dbReference type="GO" id="GO:0000922">
    <property type="term" value="C:spindle pole"/>
    <property type="evidence" value="ECO:0007669"/>
    <property type="project" value="InterPro"/>
</dbReference>
<dbReference type="SMR" id="A0A8I6XTM9"/>
<evidence type="ECO:0000313" key="8">
    <source>
        <dbReference type="Proteomes" id="UP000011116"/>
    </source>
</evidence>
<keyword evidence="3 5" id="KW-0493">Microtubule</keyword>
<dbReference type="PANTHER" id="PTHR19302:SF33">
    <property type="entry name" value="GAMMA-TUBULIN COMPLEX COMPONENT 5"/>
    <property type="match status" value="1"/>
</dbReference>
<dbReference type="GO" id="GO:0005874">
    <property type="term" value="C:microtubule"/>
    <property type="evidence" value="ECO:0007669"/>
    <property type="project" value="UniProtKB-KW"/>
</dbReference>
<keyword evidence="2 5" id="KW-0963">Cytoplasm</keyword>
<evidence type="ECO:0000256" key="5">
    <source>
        <dbReference type="RuleBase" id="RU363050"/>
    </source>
</evidence>
<evidence type="ECO:0000256" key="1">
    <source>
        <dbReference type="ARBA" id="ARBA00010337"/>
    </source>
</evidence>
<evidence type="ECO:0000313" key="7">
    <source>
        <dbReference type="EnsemblPlants" id="HORVU.MOREX.r3.5HG0434250.1"/>
    </source>
</evidence>
<keyword evidence="8" id="KW-1185">Reference proteome</keyword>
<reference evidence="7" key="3">
    <citation type="submission" date="2022-01" db="UniProtKB">
        <authorList>
            <consortium name="EnsemblPlants"/>
        </authorList>
    </citation>
    <scope>IDENTIFICATION</scope>
    <source>
        <strain evidence="7">subsp. vulgare</strain>
    </source>
</reference>
<keyword evidence="4 5" id="KW-0206">Cytoskeleton</keyword>
<dbReference type="Gramene" id="HORVU.MOREX.r3.5HG0434250.1">
    <property type="protein sequence ID" value="HORVU.MOREX.r3.5HG0434250.1"/>
    <property type="gene ID" value="HORVU.MOREX.r3.5HG0434250"/>
</dbReference>
<evidence type="ECO:0000259" key="6">
    <source>
        <dbReference type="Pfam" id="PF04130"/>
    </source>
</evidence>
<dbReference type="EnsemblPlants" id="HORVU.MOREX.r3.5HG0434250.1">
    <property type="protein sequence ID" value="HORVU.MOREX.r3.5HG0434250.1"/>
    <property type="gene ID" value="HORVU.MOREX.r3.5HG0434250"/>
</dbReference>
<name>A0A8I6XTM9_HORVV</name>
<reference evidence="7" key="2">
    <citation type="submission" date="2020-10" db="EMBL/GenBank/DDBJ databases">
        <authorList>
            <person name="Scholz U."/>
            <person name="Mascher M."/>
            <person name="Fiebig A."/>
        </authorList>
    </citation>
    <scope>NUCLEOTIDE SEQUENCE [LARGE SCALE GENOMIC DNA]</scope>
    <source>
        <strain evidence="7">cv. Morex</strain>
    </source>
</reference>
<dbReference type="Gene3D" id="1.20.120.1900">
    <property type="entry name" value="Gamma-tubulin complex, C-terminal domain"/>
    <property type="match status" value="1"/>
</dbReference>
<dbReference type="InterPro" id="IPR007259">
    <property type="entry name" value="GCP"/>
</dbReference>
<protein>
    <recommendedName>
        <fullName evidence="5">Gamma-tubulin complex component</fullName>
    </recommendedName>
</protein>
<feature type="domain" description="Gamma tubulin complex component C-terminal" evidence="6">
    <location>
        <begin position="6"/>
        <end position="254"/>
    </location>
</feature>
<organism evidence="7 8">
    <name type="scientific">Hordeum vulgare subsp. vulgare</name>
    <name type="common">Domesticated barley</name>
    <dbReference type="NCBI Taxonomy" id="112509"/>
    <lineage>
        <taxon>Eukaryota</taxon>
        <taxon>Viridiplantae</taxon>
        <taxon>Streptophyta</taxon>
        <taxon>Embryophyta</taxon>
        <taxon>Tracheophyta</taxon>
        <taxon>Spermatophyta</taxon>
        <taxon>Magnoliopsida</taxon>
        <taxon>Liliopsida</taxon>
        <taxon>Poales</taxon>
        <taxon>Poaceae</taxon>
        <taxon>BOP clade</taxon>
        <taxon>Pooideae</taxon>
        <taxon>Triticodae</taxon>
        <taxon>Triticeae</taxon>
        <taxon>Hordeinae</taxon>
        <taxon>Hordeum</taxon>
    </lineage>
</organism>
<dbReference type="AlphaFoldDB" id="A0A8I6XTM9"/>
<comment type="similarity">
    <text evidence="1 5">Belongs to the TUBGCP family.</text>
</comment>
<reference evidence="8" key="1">
    <citation type="journal article" date="2012" name="Nature">
        <title>A physical, genetic and functional sequence assembly of the barley genome.</title>
        <authorList>
            <consortium name="The International Barley Genome Sequencing Consortium"/>
            <person name="Mayer K.F."/>
            <person name="Waugh R."/>
            <person name="Brown J.W."/>
            <person name="Schulman A."/>
            <person name="Langridge P."/>
            <person name="Platzer M."/>
            <person name="Fincher G.B."/>
            <person name="Muehlbauer G.J."/>
            <person name="Sato K."/>
            <person name="Close T.J."/>
            <person name="Wise R.P."/>
            <person name="Stein N."/>
        </authorList>
    </citation>
    <scope>NUCLEOTIDE SEQUENCE [LARGE SCALE GENOMIC DNA]</scope>
    <source>
        <strain evidence="8">cv. Morex</strain>
    </source>
</reference>
<sequence>MLLTAPDSLVVSLAKHDTRYDEESAPTSRKGRAQGFRIDALDVLNFTYKVSWPLDLIANTEALKKYNKVMGFLLKVKRAKFVLDETRKWMWKGRGSTTPNFKQHLIVGQKLLHFVDAFHQYVMDRVYHSAWTELCDGMASATTLDEVMEVHEAYLSSIQRQCFVASDKLWALIASRVKTILGLALDFHNVEQTLGTGGTAASVRARCEMELDRIEKQFDECVVFLLRILSFKLNVGHFPHLADLVTRINYNHYYMSDTGSFTAIPGSRARQQH</sequence>
<dbReference type="InterPro" id="IPR040457">
    <property type="entry name" value="GCP_C"/>
</dbReference>
<dbReference type="InterPro" id="IPR042241">
    <property type="entry name" value="GCP_C_sf"/>
</dbReference>
<accession>A0A8I6XTM9</accession>
<dbReference type="Pfam" id="PF04130">
    <property type="entry name" value="GCP_C_terminal"/>
    <property type="match status" value="1"/>
</dbReference>
<comment type="subcellular location">
    <subcellularLocation>
        <location evidence="5">Cytoplasm</location>
        <location evidence="5">Cytoskeleton</location>
        <location evidence="5">Microtubule organizing center</location>
    </subcellularLocation>
</comment>